<evidence type="ECO:0000313" key="1">
    <source>
        <dbReference type="EMBL" id="KAJ7523551.1"/>
    </source>
</evidence>
<reference evidence="2" key="1">
    <citation type="journal article" date="2024" name="Proc. Natl. Acad. Sci. U.S.A.">
        <title>Extraordinary preservation of gene collinearity over three hundred million years revealed in homosporous lycophytes.</title>
        <authorList>
            <person name="Li C."/>
            <person name="Wickell D."/>
            <person name="Kuo L.Y."/>
            <person name="Chen X."/>
            <person name="Nie B."/>
            <person name="Liao X."/>
            <person name="Peng D."/>
            <person name="Ji J."/>
            <person name="Jenkins J."/>
            <person name="Williams M."/>
            <person name="Shu S."/>
            <person name="Plott C."/>
            <person name="Barry K."/>
            <person name="Rajasekar S."/>
            <person name="Grimwood J."/>
            <person name="Han X."/>
            <person name="Sun S."/>
            <person name="Hou Z."/>
            <person name="He W."/>
            <person name="Dai G."/>
            <person name="Sun C."/>
            <person name="Schmutz J."/>
            <person name="Leebens-Mack J.H."/>
            <person name="Li F.W."/>
            <person name="Wang L."/>
        </authorList>
    </citation>
    <scope>NUCLEOTIDE SEQUENCE [LARGE SCALE GENOMIC DNA]</scope>
    <source>
        <strain evidence="2">cv. PW_Plant_1</strain>
    </source>
</reference>
<evidence type="ECO:0000313" key="2">
    <source>
        <dbReference type="Proteomes" id="UP001162992"/>
    </source>
</evidence>
<keyword evidence="2" id="KW-1185">Reference proteome</keyword>
<dbReference type="EMBL" id="CM055109">
    <property type="protein sequence ID" value="KAJ7523551.1"/>
    <property type="molecule type" value="Genomic_DNA"/>
</dbReference>
<protein>
    <submittedName>
        <fullName evidence="1">Uncharacterized protein</fullName>
    </submittedName>
</protein>
<sequence length="130" mass="14792">MATKVVVARTVAVALGAATFITILYTSVTDGSPFRMELLTPWMKATLIDFYVNIILLAAWVWYKESTWGLRIIWTLLLIGFGSVTTSWYVAIQLFKISVDDPLYFALLRDQHARWLRSISINGAHSEFFV</sequence>
<proteinExistence type="predicted"/>
<accession>A0ACC2B199</accession>
<gene>
    <name evidence="1" type="ORF">O6H91_18G054000</name>
</gene>
<name>A0ACC2B199_DIPCM</name>
<dbReference type="Proteomes" id="UP001162992">
    <property type="component" value="Chromosome 18"/>
</dbReference>
<organism evidence="1 2">
    <name type="scientific">Diphasiastrum complanatum</name>
    <name type="common">Issler's clubmoss</name>
    <name type="synonym">Lycopodium complanatum</name>
    <dbReference type="NCBI Taxonomy" id="34168"/>
    <lineage>
        <taxon>Eukaryota</taxon>
        <taxon>Viridiplantae</taxon>
        <taxon>Streptophyta</taxon>
        <taxon>Embryophyta</taxon>
        <taxon>Tracheophyta</taxon>
        <taxon>Lycopodiopsida</taxon>
        <taxon>Lycopodiales</taxon>
        <taxon>Lycopodiaceae</taxon>
        <taxon>Lycopodioideae</taxon>
        <taxon>Diphasiastrum</taxon>
    </lineage>
</organism>
<comment type="caution">
    <text evidence="1">The sequence shown here is derived from an EMBL/GenBank/DDBJ whole genome shotgun (WGS) entry which is preliminary data.</text>
</comment>